<evidence type="ECO:0000313" key="1">
    <source>
        <dbReference type="EMBL" id="NYD44497.1"/>
    </source>
</evidence>
<dbReference type="AlphaFoldDB" id="A0A7Y9JD03"/>
<keyword evidence="2" id="KW-1185">Reference proteome</keyword>
<protein>
    <submittedName>
        <fullName evidence="1">Uncharacterized protein</fullName>
    </submittedName>
</protein>
<proteinExistence type="predicted"/>
<sequence length="50" mass="5324">MPSLAESHASLLLCLETTTPLAQGPPTVTGSVTVRTILSRTRAFQIIGWT</sequence>
<dbReference type="Proteomes" id="UP000529783">
    <property type="component" value="Unassembled WGS sequence"/>
</dbReference>
<evidence type="ECO:0000313" key="2">
    <source>
        <dbReference type="Proteomes" id="UP000529783"/>
    </source>
</evidence>
<organism evidence="1 2">
    <name type="scientific">Actinomadura luteofluorescens</name>
    <dbReference type="NCBI Taxonomy" id="46163"/>
    <lineage>
        <taxon>Bacteria</taxon>
        <taxon>Bacillati</taxon>
        <taxon>Actinomycetota</taxon>
        <taxon>Actinomycetes</taxon>
        <taxon>Streptosporangiales</taxon>
        <taxon>Thermomonosporaceae</taxon>
        <taxon>Actinomadura</taxon>
    </lineage>
</organism>
<gene>
    <name evidence="1" type="ORF">BJY14_000480</name>
</gene>
<name>A0A7Y9JD03_9ACTN</name>
<dbReference type="EMBL" id="JACCBA010000001">
    <property type="protein sequence ID" value="NYD44497.1"/>
    <property type="molecule type" value="Genomic_DNA"/>
</dbReference>
<reference evidence="1 2" key="1">
    <citation type="submission" date="2020-07" db="EMBL/GenBank/DDBJ databases">
        <title>Sequencing the genomes of 1000 actinobacteria strains.</title>
        <authorList>
            <person name="Klenk H.-P."/>
        </authorList>
    </citation>
    <scope>NUCLEOTIDE SEQUENCE [LARGE SCALE GENOMIC DNA]</scope>
    <source>
        <strain evidence="1 2">DSM 40398</strain>
    </source>
</reference>
<accession>A0A7Y9JD03</accession>
<comment type="caution">
    <text evidence="1">The sequence shown here is derived from an EMBL/GenBank/DDBJ whole genome shotgun (WGS) entry which is preliminary data.</text>
</comment>